<accession>A0ABY8DKY9</accession>
<keyword evidence="4" id="KW-0614">Plasmid</keyword>
<dbReference type="Pfam" id="PF03150">
    <property type="entry name" value="CCP_MauG"/>
    <property type="match status" value="1"/>
</dbReference>
<comment type="subcellular location">
    <subcellularLocation>
        <location evidence="1">Cell envelope</location>
    </subcellularLocation>
</comment>
<proteinExistence type="predicted"/>
<evidence type="ECO:0000313" key="5">
    <source>
        <dbReference type="Proteomes" id="UP001229355"/>
    </source>
</evidence>
<protein>
    <recommendedName>
        <fullName evidence="3">Di-haem cytochrome c peroxidase domain-containing protein</fullName>
    </recommendedName>
</protein>
<dbReference type="PANTHER" id="PTHR30600">
    <property type="entry name" value="CYTOCHROME C PEROXIDASE-RELATED"/>
    <property type="match status" value="1"/>
</dbReference>
<evidence type="ECO:0000313" key="4">
    <source>
        <dbReference type="EMBL" id="WEX91579.1"/>
    </source>
</evidence>
<dbReference type="PANTHER" id="PTHR30600:SF7">
    <property type="entry name" value="CYTOCHROME C PEROXIDASE-RELATED"/>
    <property type="match status" value="1"/>
</dbReference>
<gene>
    <name evidence="4" type="ORF">PZN02_006413</name>
</gene>
<keyword evidence="2" id="KW-0560">Oxidoreductase</keyword>
<dbReference type="InterPro" id="IPR051395">
    <property type="entry name" value="Cytochrome_c_Peroxidase/MauG"/>
</dbReference>
<geneLocation type="plasmid" evidence="4 5">
    <name>unnamed</name>
</geneLocation>
<reference evidence="4 5" key="1">
    <citation type="submission" date="2023-03" db="EMBL/GenBank/DDBJ databases">
        <authorList>
            <person name="Kaur S."/>
            <person name="Espinosa-Saiz D."/>
            <person name="Velazquez E."/>
            <person name="Menendez E."/>
            <person name="diCenzo G.C."/>
        </authorList>
    </citation>
    <scope>NUCLEOTIDE SEQUENCE [LARGE SCALE GENOMIC DNA]</scope>
    <source>
        <strain evidence="4 5">LMG 24692</strain>
        <plasmid evidence="4 5">unnamed</plasmid>
    </source>
</reference>
<dbReference type="Proteomes" id="UP001229355">
    <property type="component" value="Plasmid unnamed"/>
</dbReference>
<name>A0ABY8DKY9_9HYPH</name>
<organism evidence="4 5">
    <name type="scientific">Sinorhizobium garamanticum</name>
    <dbReference type="NCBI Taxonomy" id="680247"/>
    <lineage>
        <taxon>Bacteria</taxon>
        <taxon>Pseudomonadati</taxon>
        <taxon>Pseudomonadota</taxon>
        <taxon>Alphaproteobacteria</taxon>
        <taxon>Hyphomicrobiales</taxon>
        <taxon>Rhizobiaceae</taxon>
        <taxon>Sinorhizobium/Ensifer group</taxon>
        <taxon>Sinorhizobium</taxon>
    </lineage>
</organism>
<sequence length="79" mass="8286">MTYDNVVKAVAVFEATLTTPEAPFDQYTNGDENALTAEAKEGLRLCVDGCSACHNGINVGGGMYAPFGVVENPGSEFLP</sequence>
<dbReference type="InterPro" id="IPR036909">
    <property type="entry name" value="Cyt_c-like_dom_sf"/>
</dbReference>
<dbReference type="RefSeq" id="WP_280663539.1">
    <property type="nucleotide sequence ID" value="NZ_CP120375.1"/>
</dbReference>
<keyword evidence="5" id="KW-1185">Reference proteome</keyword>
<evidence type="ECO:0000259" key="3">
    <source>
        <dbReference type="Pfam" id="PF03150"/>
    </source>
</evidence>
<feature type="domain" description="Di-haem cytochrome c peroxidase" evidence="3">
    <location>
        <begin position="2"/>
        <end position="32"/>
    </location>
</feature>
<dbReference type="InterPro" id="IPR004852">
    <property type="entry name" value="Di-haem_cyt_c_peroxidsae"/>
</dbReference>
<dbReference type="Gene3D" id="1.10.760.10">
    <property type="entry name" value="Cytochrome c-like domain"/>
    <property type="match status" value="1"/>
</dbReference>
<evidence type="ECO:0000256" key="1">
    <source>
        <dbReference type="ARBA" id="ARBA00004196"/>
    </source>
</evidence>
<dbReference type="SUPFAM" id="SSF46626">
    <property type="entry name" value="Cytochrome c"/>
    <property type="match status" value="1"/>
</dbReference>
<dbReference type="EMBL" id="CP120375">
    <property type="protein sequence ID" value="WEX91579.1"/>
    <property type="molecule type" value="Genomic_DNA"/>
</dbReference>
<evidence type="ECO:0000256" key="2">
    <source>
        <dbReference type="ARBA" id="ARBA00023002"/>
    </source>
</evidence>